<dbReference type="Proteomes" id="UP000238274">
    <property type="component" value="Unassembled WGS sequence"/>
</dbReference>
<dbReference type="AlphaFoldDB" id="A0A2S4WB88"/>
<evidence type="ECO:0000256" key="3">
    <source>
        <dbReference type="SAM" id="MobiDB-lite"/>
    </source>
</evidence>
<evidence type="ECO:0000256" key="1">
    <source>
        <dbReference type="ARBA" id="ARBA00004308"/>
    </source>
</evidence>
<accession>A0A2S4WB88</accession>
<dbReference type="GO" id="GO:0140326">
    <property type="term" value="F:ATPase-coupled intramembrane lipid transporter activity"/>
    <property type="evidence" value="ECO:0007669"/>
    <property type="project" value="TreeGrafter"/>
</dbReference>
<comment type="subcellular location">
    <subcellularLocation>
        <location evidence="1">Endomembrane system</location>
    </subcellularLocation>
</comment>
<feature type="compositionally biased region" description="Polar residues" evidence="3">
    <location>
        <begin position="83"/>
        <end position="93"/>
    </location>
</feature>
<feature type="region of interest" description="Disordered" evidence="3">
    <location>
        <begin position="76"/>
        <end position="104"/>
    </location>
</feature>
<dbReference type="GO" id="GO:0045332">
    <property type="term" value="P:phospholipid translocation"/>
    <property type="evidence" value="ECO:0007669"/>
    <property type="project" value="TreeGrafter"/>
</dbReference>
<dbReference type="Gene3D" id="3.40.50.1000">
    <property type="entry name" value="HAD superfamily/HAD-like"/>
    <property type="match status" value="1"/>
</dbReference>
<evidence type="ECO:0000313" key="4">
    <source>
        <dbReference type="EMBL" id="POW19039.1"/>
    </source>
</evidence>
<reference evidence="5" key="2">
    <citation type="journal article" date="2018" name="BMC Genomics">
        <title>Genomic insights into host adaptation between the wheat stripe rust pathogen (Puccinia striiformis f. sp. tritici) and the barley stripe rust pathogen (Puccinia striiformis f. sp. hordei).</title>
        <authorList>
            <person name="Xia C."/>
            <person name="Wang M."/>
            <person name="Yin C."/>
            <person name="Cornejo O.E."/>
            <person name="Hulbert S.H."/>
            <person name="Chen X."/>
        </authorList>
    </citation>
    <scope>NUCLEOTIDE SEQUENCE [LARGE SCALE GENOMIC DNA]</scope>
    <source>
        <strain evidence="5">93TX-2</strain>
    </source>
</reference>
<evidence type="ECO:0000313" key="5">
    <source>
        <dbReference type="Proteomes" id="UP000238274"/>
    </source>
</evidence>
<evidence type="ECO:0000256" key="2">
    <source>
        <dbReference type="ARBA" id="ARBA00022448"/>
    </source>
</evidence>
<dbReference type="GO" id="GO:0005886">
    <property type="term" value="C:plasma membrane"/>
    <property type="evidence" value="ECO:0007669"/>
    <property type="project" value="TreeGrafter"/>
</dbReference>
<protein>
    <recommendedName>
        <fullName evidence="6">P-type ATPase C-terminal domain-containing protein</fullName>
    </recommendedName>
</protein>
<dbReference type="VEuPathDB" id="FungiDB:PSHT_05181"/>
<organism evidence="4 5">
    <name type="scientific">Puccinia striiformis</name>
    <dbReference type="NCBI Taxonomy" id="27350"/>
    <lineage>
        <taxon>Eukaryota</taxon>
        <taxon>Fungi</taxon>
        <taxon>Dikarya</taxon>
        <taxon>Basidiomycota</taxon>
        <taxon>Pucciniomycotina</taxon>
        <taxon>Pucciniomycetes</taxon>
        <taxon>Pucciniales</taxon>
        <taxon>Pucciniaceae</taxon>
        <taxon>Puccinia</taxon>
    </lineage>
</organism>
<proteinExistence type="predicted"/>
<dbReference type="EMBL" id="PKSM01000056">
    <property type="protein sequence ID" value="POW19039.1"/>
    <property type="molecule type" value="Genomic_DNA"/>
</dbReference>
<dbReference type="InterPro" id="IPR036412">
    <property type="entry name" value="HAD-like_sf"/>
</dbReference>
<reference evidence="4 5" key="1">
    <citation type="submission" date="2017-12" db="EMBL/GenBank/DDBJ databases">
        <title>Gene loss provides genomic basis for host adaptation in cereal stripe rust fungi.</title>
        <authorList>
            <person name="Xia C."/>
        </authorList>
    </citation>
    <scope>NUCLEOTIDE SEQUENCE [LARGE SCALE GENOMIC DNA]</scope>
    <source>
        <strain evidence="4 5">93TX-2</strain>
    </source>
</reference>
<reference evidence="5" key="3">
    <citation type="journal article" date="2018" name="Mol. Plant Microbe Interact.">
        <title>Genome sequence resources for the wheat stripe rust pathogen (Puccinia striiformis f. sp. tritici) and the barley stripe rust pathogen (Puccinia striiformis f. sp. hordei).</title>
        <authorList>
            <person name="Xia C."/>
            <person name="Wang M."/>
            <person name="Yin C."/>
            <person name="Cornejo O.E."/>
            <person name="Hulbert S.H."/>
            <person name="Chen X."/>
        </authorList>
    </citation>
    <scope>NUCLEOTIDE SEQUENCE [LARGE SCALE GENOMIC DNA]</scope>
    <source>
        <strain evidence="5">93TX-2</strain>
    </source>
</reference>
<name>A0A2S4WB88_9BASI</name>
<evidence type="ECO:0008006" key="6">
    <source>
        <dbReference type="Google" id="ProtNLM"/>
    </source>
</evidence>
<comment type="caution">
    <text evidence="4">The sequence shown here is derived from an EMBL/GenBank/DDBJ whole genome shotgun (WGS) entry which is preliminary data.</text>
</comment>
<keyword evidence="5" id="KW-1185">Reference proteome</keyword>
<gene>
    <name evidence="4" type="ORF">PSHT_05181</name>
</gene>
<dbReference type="InterPro" id="IPR023214">
    <property type="entry name" value="HAD_sf"/>
</dbReference>
<dbReference type="PANTHER" id="PTHR24092:SF180">
    <property type="entry name" value="PHOSPHOLIPID-TRANSPORTING ATPASE DNF1-RELATED"/>
    <property type="match status" value="1"/>
</dbReference>
<dbReference type="VEuPathDB" id="FungiDB:PSTT_02030"/>
<dbReference type="SUPFAM" id="SSF56784">
    <property type="entry name" value="HAD-like"/>
    <property type="match status" value="1"/>
</dbReference>
<dbReference type="OrthoDB" id="2865724at2759"/>
<dbReference type="PANTHER" id="PTHR24092">
    <property type="entry name" value="PROBABLE PHOSPHOLIPID-TRANSPORTING ATPASE"/>
    <property type="match status" value="1"/>
</dbReference>
<sequence length="185" mass="19819">MEQVADQFERGLEILVVTALEDKLQVGVPEAVEKLHKTGIKLWISSGDELQTAIEIGYSCSLLKNMMEIMILSSDTEADRNNNDPIDNKSSSTGRRKSQAVFPATQPKDVSQSCETVVCCRVSPAQKASTVKLVGEGRNAMTLAICDGANDAAMIQEAHIGVGIAGLEGAQALTSANYALGQFRF</sequence>
<keyword evidence="2" id="KW-0813">Transport</keyword>